<name>A0ABP2NF32_9FLAO</name>
<evidence type="ECO:0008006" key="3">
    <source>
        <dbReference type="Google" id="ProtNLM"/>
    </source>
</evidence>
<dbReference type="Gene3D" id="1.10.10.10">
    <property type="entry name" value="Winged helix-like DNA-binding domain superfamily/Winged helix DNA-binding domain"/>
    <property type="match status" value="1"/>
</dbReference>
<organism evidence="1 2">
    <name type="scientific">Myroides odoratimimus CCUG 10230</name>
    <dbReference type="NCBI Taxonomy" id="883150"/>
    <lineage>
        <taxon>Bacteria</taxon>
        <taxon>Pseudomonadati</taxon>
        <taxon>Bacteroidota</taxon>
        <taxon>Flavobacteriia</taxon>
        <taxon>Flavobacteriales</taxon>
        <taxon>Flavobacteriaceae</taxon>
        <taxon>Myroides</taxon>
    </lineage>
</organism>
<proteinExistence type="predicted"/>
<dbReference type="PANTHER" id="PTHR33202:SF22">
    <property type="entry name" value="HYDROGEN PEROXIDE SENSITIVE REPRESSOR"/>
    <property type="match status" value="1"/>
</dbReference>
<dbReference type="Proteomes" id="UP000005402">
    <property type="component" value="Unassembled WGS sequence"/>
</dbReference>
<dbReference type="RefSeq" id="WP_006256889.1">
    <property type="nucleotide sequence ID" value="NZ_KE161015.1"/>
</dbReference>
<evidence type="ECO:0000313" key="2">
    <source>
        <dbReference type="Proteomes" id="UP000005402"/>
    </source>
</evidence>
<protein>
    <recommendedName>
        <fullName evidence="3">Fur family transcriptional regulator, ferric uptake regulator</fullName>
    </recommendedName>
</protein>
<reference evidence="1" key="1">
    <citation type="submission" date="2012-07" db="EMBL/GenBank/DDBJ databases">
        <title>The Genome Sequence of Myroides odoratimimus CCUG 10230.</title>
        <authorList>
            <consortium name="The Broad Institute Genome Sequencing Platform"/>
            <person name="Earl A."/>
            <person name="Ward D."/>
            <person name="Feldgarden M."/>
            <person name="Gevers D."/>
            <person name="Huys G."/>
            <person name="Walker B."/>
            <person name="Young S.K."/>
            <person name="Zeng Q."/>
            <person name="Gargeya S."/>
            <person name="Fitzgerald M."/>
            <person name="Haas B."/>
            <person name="Abouelleil A."/>
            <person name="Alvarado L."/>
            <person name="Arachchi H.M."/>
            <person name="Berlin A.M."/>
            <person name="Chapman S.B."/>
            <person name="Goldberg J."/>
            <person name="Griggs A."/>
            <person name="Gujja S."/>
            <person name="Hansen M."/>
            <person name="Howarth C."/>
            <person name="Imamovic A."/>
            <person name="Larimer J."/>
            <person name="McCowen C."/>
            <person name="Montmayeur A."/>
            <person name="Murphy C."/>
            <person name="Neiman D."/>
            <person name="Pearson M."/>
            <person name="Priest M."/>
            <person name="Roberts A."/>
            <person name="Saif S."/>
            <person name="Shea T."/>
            <person name="Sisk P."/>
            <person name="Sykes S."/>
            <person name="Wortman J."/>
            <person name="Nusbaum C."/>
            <person name="Birren B."/>
        </authorList>
    </citation>
    <scope>NUCLEOTIDE SEQUENCE [LARGE SCALE GENOMIC DNA]</scope>
    <source>
        <strain evidence="1">CCUG 10230</strain>
    </source>
</reference>
<dbReference type="Pfam" id="PF01475">
    <property type="entry name" value="FUR"/>
    <property type="match status" value="1"/>
</dbReference>
<dbReference type="InterPro" id="IPR036388">
    <property type="entry name" value="WH-like_DNA-bd_sf"/>
</dbReference>
<dbReference type="PANTHER" id="PTHR33202">
    <property type="entry name" value="ZINC UPTAKE REGULATION PROTEIN"/>
    <property type="match status" value="1"/>
</dbReference>
<sequence length="126" mass="14308">MKQTRNTQAKTEIVKLIENSEVALSHAEILTTLNGICDRVTIYRVLDRLIEEGVIHKIATVEGTIKYAICHNCSLEKHNHNHIHFTCERCQTTTCMIDIEPSFTLPKNYKMKSVNFTVSGICPECS</sequence>
<evidence type="ECO:0000313" key="1">
    <source>
        <dbReference type="EMBL" id="EHO11935.1"/>
    </source>
</evidence>
<dbReference type="EMBL" id="AGEC02000007">
    <property type="protein sequence ID" value="EHO11935.1"/>
    <property type="molecule type" value="Genomic_DNA"/>
</dbReference>
<accession>A0ABP2NF32</accession>
<keyword evidence="2" id="KW-1185">Reference proteome</keyword>
<gene>
    <name evidence="1" type="ORF">HMPREF9712_00182</name>
</gene>
<dbReference type="InterPro" id="IPR036390">
    <property type="entry name" value="WH_DNA-bd_sf"/>
</dbReference>
<dbReference type="SUPFAM" id="SSF46785">
    <property type="entry name" value="Winged helix' DNA-binding domain"/>
    <property type="match status" value="1"/>
</dbReference>
<dbReference type="InterPro" id="IPR002481">
    <property type="entry name" value="FUR"/>
</dbReference>
<comment type="caution">
    <text evidence="1">The sequence shown here is derived from an EMBL/GenBank/DDBJ whole genome shotgun (WGS) entry which is preliminary data.</text>
</comment>